<dbReference type="InterPro" id="IPR014883">
    <property type="entry name" value="VRR_NUC"/>
</dbReference>
<dbReference type="SMART" id="SM00990">
    <property type="entry name" value="VRR_NUC"/>
    <property type="match status" value="1"/>
</dbReference>
<comment type="cofactor">
    <cofactor evidence="1">
        <name>Mg(2+)</name>
        <dbReference type="ChEBI" id="CHEBI:18420"/>
    </cofactor>
</comment>
<keyword evidence="3" id="KW-0378">Hydrolase</keyword>
<reference evidence="5 6" key="1">
    <citation type="submission" date="2021-03" db="EMBL/GenBank/DDBJ databases">
        <title>Antimicrobial resistance genes in bacteria isolated from Japanese honey, and their potential for conferring macrolide and lincosamide resistance in the American foulbrood pathogen Paenibacillus larvae.</title>
        <authorList>
            <person name="Okamoto M."/>
            <person name="Kumagai M."/>
            <person name="Kanamori H."/>
            <person name="Takamatsu D."/>
        </authorList>
    </citation>
    <scope>NUCLEOTIDE SEQUENCE [LARGE SCALE GENOMIC DNA]</scope>
    <source>
        <strain evidence="5 6">J15TS10</strain>
    </source>
</reference>
<evidence type="ECO:0000313" key="5">
    <source>
        <dbReference type="EMBL" id="GIP57890.1"/>
    </source>
</evidence>
<sequence length="93" mass="10917">MRESTLERRLVREVKKIGGEAPKWVSPGNRGVPDRIVLLPNGQSVYVEMKAPGEPLTPLQERWRRKLWNMGHRHFKIDSVEDIDRFIQEVMPK</sequence>
<dbReference type="EMBL" id="BOSM01000002">
    <property type="protein sequence ID" value="GIP57890.1"/>
    <property type="molecule type" value="Genomic_DNA"/>
</dbReference>
<accession>A0ABQ4MPH4</accession>
<proteinExistence type="predicted"/>
<evidence type="ECO:0000256" key="2">
    <source>
        <dbReference type="ARBA" id="ARBA00022722"/>
    </source>
</evidence>
<comment type="caution">
    <text evidence="5">The sequence shown here is derived from an EMBL/GenBank/DDBJ whole genome shotgun (WGS) entry which is preliminary data.</text>
</comment>
<evidence type="ECO:0000256" key="3">
    <source>
        <dbReference type="ARBA" id="ARBA00022801"/>
    </source>
</evidence>
<feature type="domain" description="VRR-NUC" evidence="4">
    <location>
        <begin position="1"/>
        <end position="81"/>
    </location>
</feature>
<organism evidence="5 6">
    <name type="scientific">Paenibacillus woosongensis</name>
    <dbReference type="NCBI Taxonomy" id="307580"/>
    <lineage>
        <taxon>Bacteria</taxon>
        <taxon>Bacillati</taxon>
        <taxon>Bacillota</taxon>
        <taxon>Bacilli</taxon>
        <taxon>Bacillales</taxon>
        <taxon>Paenibacillaceae</taxon>
        <taxon>Paenibacillus</taxon>
    </lineage>
</organism>
<dbReference type="RefSeq" id="WP_213590382.1">
    <property type="nucleotide sequence ID" value="NZ_BOSM01000002.1"/>
</dbReference>
<keyword evidence="6" id="KW-1185">Reference proteome</keyword>
<dbReference type="Proteomes" id="UP000681290">
    <property type="component" value="Unassembled WGS sequence"/>
</dbReference>
<protein>
    <submittedName>
        <fullName evidence="5">Nuclease</fullName>
    </submittedName>
</protein>
<keyword evidence="2" id="KW-0540">Nuclease</keyword>
<dbReference type="Pfam" id="PF08774">
    <property type="entry name" value="VRR_NUC"/>
    <property type="match status" value="1"/>
</dbReference>
<evidence type="ECO:0000256" key="1">
    <source>
        <dbReference type="ARBA" id="ARBA00001946"/>
    </source>
</evidence>
<gene>
    <name evidence="5" type="ORF">J15TS10_17040</name>
</gene>
<dbReference type="Gene3D" id="3.40.1350.10">
    <property type="match status" value="1"/>
</dbReference>
<dbReference type="InterPro" id="IPR011856">
    <property type="entry name" value="tRNA_endonuc-like_dom_sf"/>
</dbReference>
<evidence type="ECO:0000313" key="6">
    <source>
        <dbReference type="Proteomes" id="UP000681290"/>
    </source>
</evidence>
<name>A0ABQ4MPH4_9BACL</name>
<evidence type="ECO:0000259" key="4">
    <source>
        <dbReference type="SMART" id="SM00990"/>
    </source>
</evidence>